<sequence length="120" mass="13869">MNLPTHPFIIDAIRRYSLHKKMNLPTNPSITDATRCYSLHKPGTGTHLRQTSHKVAPSEATLMKMESSPAYRMEREFYQFVLKNFMYTKNNTISTTKKGKFYTKRKIYDFDAVSPTEAAS</sequence>
<protein>
    <submittedName>
        <fullName evidence="1">Heparan sulfate 2-O-sulfotransferase 1</fullName>
    </submittedName>
</protein>
<dbReference type="AlphaFoldDB" id="A0AAV4IGS5"/>
<dbReference type="EMBL" id="BMAT01002512">
    <property type="protein sequence ID" value="GFS08272.1"/>
    <property type="molecule type" value="Genomic_DNA"/>
</dbReference>
<dbReference type="Gene3D" id="3.40.50.300">
    <property type="entry name" value="P-loop containing nucleotide triphosphate hydrolases"/>
    <property type="match status" value="1"/>
</dbReference>
<comment type="caution">
    <text evidence="1">The sequence shown here is derived from an EMBL/GenBank/DDBJ whole genome shotgun (WGS) entry which is preliminary data.</text>
</comment>
<name>A0AAV4IGS5_9GAST</name>
<dbReference type="Proteomes" id="UP000762676">
    <property type="component" value="Unassembled WGS sequence"/>
</dbReference>
<accession>A0AAV4IGS5</accession>
<gene>
    <name evidence="1" type="ORF">ElyMa_001269900</name>
</gene>
<reference evidence="1 2" key="1">
    <citation type="journal article" date="2021" name="Elife">
        <title>Chloroplast acquisition without the gene transfer in kleptoplastic sea slugs, Plakobranchus ocellatus.</title>
        <authorList>
            <person name="Maeda T."/>
            <person name="Takahashi S."/>
            <person name="Yoshida T."/>
            <person name="Shimamura S."/>
            <person name="Takaki Y."/>
            <person name="Nagai Y."/>
            <person name="Toyoda A."/>
            <person name="Suzuki Y."/>
            <person name="Arimoto A."/>
            <person name="Ishii H."/>
            <person name="Satoh N."/>
            <person name="Nishiyama T."/>
            <person name="Hasebe M."/>
            <person name="Maruyama T."/>
            <person name="Minagawa J."/>
            <person name="Obokata J."/>
            <person name="Shigenobu S."/>
        </authorList>
    </citation>
    <scope>NUCLEOTIDE SEQUENCE [LARGE SCALE GENOMIC DNA]</scope>
</reference>
<proteinExistence type="predicted"/>
<dbReference type="InterPro" id="IPR027417">
    <property type="entry name" value="P-loop_NTPase"/>
</dbReference>
<evidence type="ECO:0000313" key="1">
    <source>
        <dbReference type="EMBL" id="GFS08272.1"/>
    </source>
</evidence>
<keyword evidence="2" id="KW-1185">Reference proteome</keyword>
<organism evidence="1 2">
    <name type="scientific">Elysia marginata</name>
    <dbReference type="NCBI Taxonomy" id="1093978"/>
    <lineage>
        <taxon>Eukaryota</taxon>
        <taxon>Metazoa</taxon>
        <taxon>Spiralia</taxon>
        <taxon>Lophotrochozoa</taxon>
        <taxon>Mollusca</taxon>
        <taxon>Gastropoda</taxon>
        <taxon>Heterobranchia</taxon>
        <taxon>Euthyneura</taxon>
        <taxon>Panpulmonata</taxon>
        <taxon>Sacoglossa</taxon>
        <taxon>Placobranchoidea</taxon>
        <taxon>Plakobranchidae</taxon>
        <taxon>Elysia</taxon>
    </lineage>
</organism>
<evidence type="ECO:0000313" key="2">
    <source>
        <dbReference type="Proteomes" id="UP000762676"/>
    </source>
</evidence>